<dbReference type="EMBL" id="BGZK01000037">
    <property type="protein sequence ID" value="GBP09726.1"/>
    <property type="molecule type" value="Genomic_DNA"/>
</dbReference>
<reference evidence="1 2" key="1">
    <citation type="journal article" date="2019" name="Commun. Biol.">
        <title>The bagworm genome reveals a unique fibroin gene that provides high tensile strength.</title>
        <authorList>
            <person name="Kono N."/>
            <person name="Nakamura H."/>
            <person name="Ohtoshi R."/>
            <person name="Tomita M."/>
            <person name="Numata K."/>
            <person name="Arakawa K."/>
        </authorList>
    </citation>
    <scope>NUCLEOTIDE SEQUENCE [LARGE SCALE GENOMIC DNA]</scope>
</reference>
<evidence type="ECO:0000313" key="1">
    <source>
        <dbReference type="EMBL" id="GBP09726.1"/>
    </source>
</evidence>
<proteinExistence type="predicted"/>
<protein>
    <submittedName>
        <fullName evidence="1">Uncharacterized protein</fullName>
    </submittedName>
</protein>
<name>A0A4C1T6B1_EUMVA</name>
<dbReference type="AlphaFoldDB" id="A0A4C1T6B1"/>
<accession>A0A4C1T6B1</accession>
<dbReference type="Proteomes" id="UP000299102">
    <property type="component" value="Unassembled WGS sequence"/>
</dbReference>
<gene>
    <name evidence="1" type="ORF">EVAR_81022_1</name>
</gene>
<evidence type="ECO:0000313" key="2">
    <source>
        <dbReference type="Proteomes" id="UP000299102"/>
    </source>
</evidence>
<sequence length="88" mass="10168">MGHIFATALIDCRVPTSQLKQKQLCGIHRHQHKSTYYTDAKRTERDERTPIGYPKHVREVHTSRSGQRIDSICNVDHTPPDIGIYSIR</sequence>
<keyword evidence="2" id="KW-1185">Reference proteome</keyword>
<organism evidence="1 2">
    <name type="scientific">Eumeta variegata</name>
    <name type="common">Bagworm moth</name>
    <name type="synonym">Eumeta japonica</name>
    <dbReference type="NCBI Taxonomy" id="151549"/>
    <lineage>
        <taxon>Eukaryota</taxon>
        <taxon>Metazoa</taxon>
        <taxon>Ecdysozoa</taxon>
        <taxon>Arthropoda</taxon>
        <taxon>Hexapoda</taxon>
        <taxon>Insecta</taxon>
        <taxon>Pterygota</taxon>
        <taxon>Neoptera</taxon>
        <taxon>Endopterygota</taxon>
        <taxon>Lepidoptera</taxon>
        <taxon>Glossata</taxon>
        <taxon>Ditrysia</taxon>
        <taxon>Tineoidea</taxon>
        <taxon>Psychidae</taxon>
        <taxon>Oiketicinae</taxon>
        <taxon>Eumeta</taxon>
    </lineage>
</organism>
<comment type="caution">
    <text evidence="1">The sequence shown here is derived from an EMBL/GenBank/DDBJ whole genome shotgun (WGS) entry which is preliminary data.</text>
</comment>